<comment type="similarity">
    <text evidence="2">Belongs to the asparagine synthetase family.</text>
</comment>
<sequence>MAISGWVNGPTDLRDETPIFTAMTTAAGPVPPSPMTVRLGRDAGFCCQGPQTGYADWRHPERPDPDIVVAIEGRLSNREVLLNRLGQRRTHASDADLVLHAYRRWGQFLVEQIDGVYAIAIWDHLRRQLLLVRDPLGVKTWFYYPLRDGSMAFATKSRGLLAHPNVEPAITSDGLNELLVLGPARTPGHAVVNGMHEVLPGHITQTVPGRIRTHRYWQWQAEAPESSINEVEAAAVVRRTLAEATAALRTDPVGAVLLSGGVASASAAALATPHPSAEQRPTAYTMALAGPWGLPPGAGTDVTAAGRVAQHLALDHRLIKADKSDLLDLATATRRILDLPGEPARDAAVFGLLSAATVTGSSVVTGVGADAVFGWVPSLKTAVTDVPWLGYDAGPVALLSAEARMHMLPTAYTKQRFEDAISAIPAAKGVSEAQRAWHRDAYLNLSHRLPAQVRRWDELATAIGMSVHNPLADWLLTQHTLRFPDPIRHLRGMRLGLLRHAISDLLPAGLTWLPGRVFPTATGLPGWRTVQRERMLGLLSDSSQPLQPLLDPAQIRPLLTRAPEHAYGGRSVIAHLIEVNAWLARHQIRVI</sequence>
<comment type="caution">
    <text evidence="9">The sequence shown here is derived from an EMBL/GenBank/DDBJ whole genome shotgun (WGS) entry which is preliminary data.</text>
</comment>
<dbReference type="InterPro" id="IPR029055">
    <property type="entry name" value="Ntn_hydrolases_N"/>
</dbReference>
<evidence type="ECO:0000256" key="3">
    <source>
        <dbReference type="ARBA" id="ARBA00012737"/>
    </source>
</evidence>
<reference evidence="9 10" key="1">
    <citation type="submission" date="2021-01" db="EMBL/GenBank/DDBJ databases">
        <title>Actinoplanes sp. nov. LDG1-06 isolated from lichen.</title>
        <authorList>
            <person name="Saeng-In P."/>
            <person name="Phongsopitanun W."/>
            <person name="Kanchanasin P."/>
            <person name="Yuki M."/>
            <person name="Kudo T."/>
            <person name="Ohkuma M."/>
            <person name="Tanasupawat S."/>
        </authorList>
    </citation>
    <scope>NUCLEOTIDE SEQUENCE [LARGE SCALE GENOMIC DNA]</scope>
    <source>
        <strain evidence="9 10">LDG1-06</strain>
    </source>
</reference>
<evidence type="ECO:0000259" key="8">
    <source>
        <dbReference type="PROSITE" id="PS51278"/>
    </source>
</evidence>
<evidence type="ECO:0000256" key="2">
    <source>
        <dbReference type="ARBA" id="ARBA00005752"/>
    </source>
</evidence>
<dbReference type="EMBL" id="JAENHP010000049">
    <property type="protein sequence ID" value="MBM2623869.1"/>
    <property type="molecule type" value="Genomic_DNA"/>
</dbReference>
<dbReference type="Gene3D" id="3.40.50.620">
    <property type="entry name" value="HUPs"/>
    <property type="match status" value="1"/>
</dbReference>
<evidence type="ECO:0000256" key="4">
    <source>
        <dbReference type="ARBA" id="ARBA00022741"/>
    </source>
</evidence>
<evidence type="ECO:0000313" key="9">
    <source>
        <dbReference type="EMBL" id="MBM2623869.1"/>
    </source>
</evidence>
<keyword evidence="5" id="KW-0067">ATP-binding</keyword>
<dbReference type="SUPFAM" id="SSF56235">
    <property type="entry name" value="N-terminal nucleophile aminohydrolases (Ntn hydrolases)"/>
    <property type="match status" value="1"/>
</dbReference>
<dbReference type="PROSITE" id="PS51278">
    <property type="entry name" value="GATASE_TYPE_2"/>
    <property type="match status" value="1"/>
</dbReference>
<dbReference type="Pfam" id="PF13537">
    <property type="entry name" value="GATase_7"/>
    <property type="match status" value="1"/>
</dbReference>
<dbReference type="Gene3D" id="3.60.20.10">
    <property type="entry name" value="Glutamine Phosphoribosylpyrophosphate, subunit 1, domain 1"/>
    <property type="match status" value="1"/>
</dbReference>
<dbReference type="PANTHER" id="PTHR43284:SF1">
    <property type="entry name" value="ASPARAGINE SYNTHETASE"/>
    <property type="match status" value="1"/>
</dbReference>
<dbReference type="InterPro" id="IPR017932">
    <property type="entry name" value="GATase_2_dom"/>
</dbReference>
<evidence type="ECO:0000256" key="6">
    <source>
        <dbReference type="ARBA" id="ARBA00022888"/>
    </source>
</evidence>
<dbReference type="RefSeq" id="WP_203384220.1">
    <property type="nucleotide sequence ID" value="NZ_JAENHP010000049.1"/>
</dbReference>
<protein>
    <recommendedName>
        <fullName evidence="3">asparagine synthase (glutamine-hydrolyzing)</fullName>
        <ecNumber evidence="3">6.3.5.4</ecNumber>
    </recommendedName>
</protein>
<organism evidence="9 10">
    <name type="scientific">Paractinoplanes ovalisporus</name>
    <dbReference type="NCBI Taxonomy" id="2810368"/>
    <lineage>
        <taxon>Bacteria</taxon>
        <taxon>Bacillati</taxon>
        <taxon>Actinomycetota</taxon>
        <taxon>Actinomycetes</taxon>
        <taxon>Micromonosporales</taxon>
        <taxon>Micromonosporaceae</taxon>
        <taxon>Paractinoplanes</taxon>
    </lineage>
</organism>
<proteinExistence type="inferred from homology"/>
<keyword evidence="6" id="KW-0028">Amino-acid biosynthesis</keyword>
<feature type="domain" description="Glutamine amidotransferase type-2" evidence="8">
    <location>
        <begin position="1"/>
        <end position="209"/>
    </location>
</feature>
<dbReference type="PANTHER" id="PTHR43284">
    <property type="entry name" value="ASPARAGINE SYNTHETASE (GLUTAMINE-HYDROLYZING)"/>
    <property type="match status" value="1"/>
</dbReference>
<dbReference type="InterPro" id="IPR006426">
    <property type="entry name" value="Asn_synth_AEB"/>
</dbReference>
<keyword evidence="4" id="KW-0547">Nucleotide-binding</keyword>
<accession>A0ABS2AXG0</accession>
<dbReference type="Pfam" id="PF00733">
    <property type="entry name" value="Asn_synthase"/>
    <property type="match status" value="1"/>
</dbReference>
<evidence type="ECO:0000256" key="1">
    <source>
        <dbReference type="ARBA" id="ARBA00005187"/>
    </source>
</evidence>
<dbReference type="EC" id="6.3.5.4" evidence="3"/>
<comment type="catalytic activity">
    <reaction evidence="7">
        <text>L-aspartate + L-glutamine + ATP + H2O = L-asparagine + L-glutamate + AMP + diphosphate + H(+)</text>
        <dbReference type="Rhea" id="RHEA:12228"/>
        <dbReference type="ChEBI" id="CHEBI:15377"/>
        <dbReference type="ChEBI" id="CHEBI:15378"/>
        <dbReference type="ChEBI" id="CHEBI:29985"/>
        <dbReference type="ChEBI" id="CHEBI:29991"/>
        <dbReference type="ChEBI" id="CHEBI:30616"/>
        <dbReference type="ChEBI" id="CHEBI:33019"/>
        <dbReference type="ChEBI" id="CHEBI:58048"/>
        <dbReference type="ChEBI" id="CHEBI:58359"/>
        <dbReference type="ChEBI" id="CHEBI:456215"/>
        <dbReference type="EC" id="6.3.5.4"/>
    </reaction>
</comment>
<keyword evidence="6" id="KW-0061">Asparagine biosynthesis</keyword>
<evidence type="ECO:0000256" key="5">
    <source>
        <dbReference type="ARBA" id="ARBA00022840"/>
    </source>
</evidence>
<dbReference type="InterPro" id="IPR051786">
    <property type="entry name" value="ASN_synthetase/amidase"/>
</dbReference>
<dbReference type="PIRSF" id="PIRSF001589">
    <property type="entry name" value="Asn_synthetase_glu-h"/>
    <property type="match status" value="1"/>
</dbReference>
<gene>
    <name evidence="9" type="ORF">JIG36_51110</name>
</gene>
<keyword evidence="10" id="KW-1185">Reference proteome</keyword>
<dbReference type="Proteomes" id="UP000632138">
    <property type="component" value="Unassembled WGS sequence"/>
</dbReference>
<comment type="pathway">
    <text evidence="1">Amino-acid biosynthesis; L-asparagine biosynthesis; L-asparagine from L-aspartate (L-Gln route): step 1/1.</text>
</comment>
<dbReference type="SUPFAM" id="SSF52402">
    <property type="entry name" value="Adenine nucleotide alpha hydrolases-like"/>
    <property type="match status" value="1"/>
</dbReference>
<dbReference type="InterPro" id="IPR001962">
    <property type="entry name" value="Asn_synthase"/>
</dbReference>
<name>A0ABS2AXG0_9ACTN</name>
<evidence type="ECO:0000256" key="7">
    <source>
        <dbReference type="ARBA" id="ARBA00048741"/>
    </source>
</evidence>
<dbReference type="InterPro" id="IPR014729">
    <property type="entry name" value="Rossmann-like_a/b/a_fold"/>
</dbReference>
<evidence type="ECO:0000313" key="10">
    <source>
        <dbReference type="Proteomes" id="UP000632138"/>
    </source>
</evidence>